<comment type="caution">
    <text evidence="2">The sequence shown here is derived from an EMBL/GenBank/DDBJ whole genome shotgun (WGS) entry which is preliminary data.</text>
</comment>
<evidence type="ECO:0000313" key="2">
    <source>
        <dbReference type="EMBL" id="PKK41641.1"/>
    </source>
</evidence>
<organism evidence="2 3">
    <name type="scientific">Rhizophagus irregularis</name>
    <dbReference type="NCBI Taxonomy" id="588596"/>
    <lineage>
        <taxon>Eukaryota</taxon>
        <taxon>Fungi</taxon>
        <taxon>Fungi incertae sedis</taxon>
        <taxon>Mucoromycota</taxon>
        <taxon>Glomeromycotina</taxon>
        <taxon>Glomeromycetes</taxon>
        <taxon>Glomerales</taxon>
        <taxon>Glomeraceae</taxon>
        <taxon>Rhizophagus</taxon>
    </lineage>
</organism>
<reference evidence="2 3" key="2">
    <citation type="submission" date="2017-10" db="EMBL/GenBank/DDBJ databases">
        <title>Extensive intraspecific genome diversity in a model arbuscular mycorrhizal fungus.</title>
        <authorList>
            <person name="Chen E.C.H."/>
            <person name="Morin E."/>
            <person name="Baudet D."/>
            <person name="Noel J."/>
            <person name="Ndikumana S."/>
            <person name="Charron P."/>
            <person name="St-Onge C."/>
            <person name="Giorgi J."/>
            <person name="Grigoriev I.V."/>
            <person name="Roux C."/>
            <person name="Martin F.M."/>
            <person name="Corradi N."/>
        </authorList>
    </citation>
    <scope>NUCLEOTIDE SEQUENCE [LARGE SCALE GENOMIC DNA]</scope>
    <source>
        <strain evidence="2 3">C2</strain>
    </source>
</reference>
<feature type="compositionally biased region" description="Polar residues" evidence="1">
    <location>
        <begin position="52"/>
        <end position="65"/>
    </location>
</feature>
<reference evidence="2 3" key="1">
    <citation type="submission" date="2016-04" db="EMBL/GenBank/DDBJ databases">
        <title>Genome analyses suggest a sexual origin of heterokaryosis in a supposedly ancient asexual fungus.</title>
        <authorList>
            <person name="Ropars J."/>
            <person name="Sedzielewska K."/>
            <person name="Noel J."/>
            <person name="Charron P."/>
            <person name="Farinelli L."/>
            <person name="Marton T."/>
            <person name="Kruger M."/>
            <person name="Pelin A."/>
            <person name="Brachmann A."/>
            <person name="Corradi N."/>
        </authorList>
    </citation>
    <scope>NUCLEOTIDE SEQUENCE [LARGE SCALE GENOMIC DNA]</scope>
    <source>
        <strain evidence="2 3">C2</strain>
    </source>
</reference>
<evidence type="ECO:0000313" key="3">
    <source>
        <dbReference type="Proteomes" id="UP000233469"/>
    </source>
</evidence>
<feature type="non-terminal residue" evidence="2">
    <location>
        <position position="1"/>
    </location>
</feature>
<feature type="compositionally biased region" description="Basic and acidic residues" evidence="1">
    <location>
        <begin position="1"/>
        <end position="17"/>
    </location>
</feature>
<dbReference type="EMBL" id="LLXL01009766">
    <property type="protein sequence ID" value="PKK41641.1"/>
    <property type="molecule type" value="Genomic_DNA"/>
</dbReference>
<name>A0A2N1KWX5_9GLOM</name>
<evidence type="ECO:0000256" key="1">
    <source>
        <dbReference type="SAM" id="MobiDB-lite"/>
    </source>
</evidence>
<sequence length="81" mass="8962">ETQETQESKEAVARKGVESSGEMYGEGKWNGITKFEHKDQNESRAKEDEGGSQFQQSIAVNSVTKKSGKEINGVAERNLSR</sequence>
<proteinExistence type="predicted"/>
<feature type="region of interest" description="Disordered" evidence="1">
    <location>
        <begin position="1"/>
        <end position="81"/>
    </location>
</feature>
<accession>A0A2N1KWX5</accession>
<protein>
    <submittedName>
        <fullName evidence="2">Uncharacterized protein</fullName>
    </submittedName>
</protein>
<dbReference type="Proteomes" id="UP000233469">
    <property type="component" value="Unassembled WGS sequence"/>
</dbReference>
<feature type="compositionally biased region" description="Basic and acidic residues" evidence="1">
    <location>
        <begin position="34"/>
        <end position="49"/>
    </location>
</feature>
<gene>
    <name evidence="2" type="ORF">RhiirC2_804749</name>
</gene>
<dbReference type="AlphaFoldDB" id="A0A2N1KWX5"/>